<evidence type="ECO:0000313" key="3">
    <source>
        <dbReference type="Proteomes" id="UP000266723"/>
    </source>
</evidence>
<organism evidence="2 3">
    <name type="scientific">Brassica cretica</name>
    <name type="common">Mustard</name>
    <dbReference type="NCBI Taxonomy" id="69181"/>
    <lineage>
        <taxon>Eukaryota</taxon>
        <taxon>Viridiplantae</taxon>
        <taxon>Streptophyta</taxon>
        <taxon>Embryophyta</taxon>
        <taxon>Tracheophyta</taxon>
        <taxon>Spermatophyta</taxon>
        <taxon>Magnoliopsida</taxon>
        <taxon>eudicotyledons</taxon>
        <taxon>Gunneridae</taxon>
        <taxon>Pentapetalae</taxon>
        <taxon>rosids</taxon>
        <taxon>malvids</taxon>
        <taxon>Brassicales</taxon>
        <taxon>Brassicaceae</taxon>
        <taxon>Brassiceae</taxon>
        <taxon>Brassica</taxon>
    </lineage>
</organism>
<gene>
    <name evidence="2" type="ORF">DY000_02026588</name>
</gene>
<proteinExistence type="predicted"/>
<comment type="caution">
    <text evidence="2">The sequence shown here is derived from an EMBL/GenBank/DDBJ whole genome shotgun (WGS) entry which is preliminary data.</text>
</comment>
<dbReference type="EMBL" id="QGKV02000299">
    <property type="protein sequence ID" value="KAF3595361.1"/>
    <property type="molecule type" value="Genomic_DNA"/>
</dbReference>
<evidence type="ECO:0000313" key="2">
    <source>
        <dbReference type="EMBL" id="KAF3595361.1"/>
    </source>
</evidence>
<dbReference type="Proteomes" id="UP000266723">
    <property type="component" value="Unassembled WGS sequence"/>
</dbReference>
<name>A0ABQ7EEZ4_BRACR</name>
<protein>
    <submittedName>
        <fullName evidence="2">Uncharacterized protein</fullName>
    </submittedName>
</protein>
<keyword evidence="3" id="KW-1185">Reference proteome</keyword>
<accession>A0ABQ7EEZ4</accession>
<reference evidence="2 3" key="1">
    <citation type="journal article" date="2020" name="BMC Genomics">
        <title>Intraspecific diversification of the crop wild relative Brassica cretica Lam. using demographic model selection.</title>
        <authorList>
            <person name="Kioukis A."/>
            <person name="Michalopoulou V.A."/>
            <person name="Briers L."/>
            <person name="Pirintsos S."/>
            <person name="Studholme D.J."/>
            <person name="Pavlidis P."/>
            <person name="Sarris P.F."/>
        </authorList>
    </citation>
    <scope>NUCLEOTIDE SEQUENCE [LARGE SCALE GENOMIC DNA]</scope>
    <source>
        <strain evidence="3">cv. PFS-1207/04</strain>
    </source>
</reference>
<feature type="region of interest" description="Disordered" evidence="1">
    <location>
        <begin position="1"/>
        <end position="28"/>
    </location>
</feature>
<sequence>MQLNEEPPLSSSVTTTRGSSRAIESIRNGSERWRRGGVTTNLRHHILHRLNEEPPLSSSVTTTRGSSRAIESIQVPLCGHPANLSKLPENTIAIQQSLRWSYSMISTYIRDVILELARGT</sequence>
<feature type="compositionally biased region" description="Low complexity" evidence="1">
    <location>
        <begin position="10"/>
        <end position="21"/>
    </location>
</feature>
<evidence type="ECO:0000256" key="1">
    <source>
        <dbReference type="SAM" id="MobiDB-lite"/>
    </source>
</evidence>